<dbReference type="OrthoDB" id="193300at2759"/>
<evidence type="ECO:0000259" key="1">
    <source>
        <dbReference type="Pfam" id="PF06294"/>
    </source>
</evidence>
<dbReference type="STRING" id="282301.A0A267HAT5"/>
<sequence>MAEIDDEVLQDLYAWIDQIPLSRPKKNIARDFSDGVLMAEVVKHYFPGWWTCTTSTRATTPSRRRRTGCFLIGRHSRSSTSSFQTM</sequence>
<reference evidence="2 3" key="1">
    <citation type="submission" date="2017-06" db="EMBL/GenBank/DDBJ databases">
        <title>A platform for efficient transgenesis in Macrostomum lignano, a flatworm model organism for stem cell research.</title>
        <authorList>
            <person name="Berezikov E."/>
        </authorList>
    </citation>
    <scope>NUCLEOTIDE SEQUENCE [LARGE SCALE GENOMIC DNA]</scope>
    <source>
        <strain evidence="2">DV1</strain>
        <tissue evidence="2">Whole organism</tissue>
    </source>
</reference>
<dbReference type="AlphaFoldDB" id="A0A267HAT5"/>
<name>A0A267HAT5_9PLAT</name>
<evidence type="ECO:0000313" key="3">
    <source>
        <dbReference type="Proteomes" id="UP000215902"/>
    </source>
</evidence>
<accession>A0A267HAT5</accession>
<dbReference type="InterPro" id="IPR036872">
    <property type="entry name" value="CH_dom_sf"/>
</dbReference>
<dbReference type="InterPro" id="IPR010441">
    <property type="entry name" value="CH_2"/>
</dbReference>
<keyword evidence="3" id="KW-1185">Reference proteome</keyword>
<comment type="caution">
    <text evidence="2">The sequence shown here is derived from an EMBL/GenBank/DDBJ whole genome shotgun (WGS) entry which is preliminary data.</text>
</comment>
<gene>
    <name evidence="2" type="ORF">BOX15_Mlig017903g1</name>
</gene>
<dbReference type="Pfam" id="PF06294">
    <property type="entry name" value="CH_2"/>
    <property type="match status" value="1"/>
</dbReference>
<dbReference type="InterPro" id="IPR052111">
    <property type="entry name" value="Spermatogenesis_Ciliary_MAP"/>
</dbReference>
<dbReference type="Gene3D" id="1.10.418.10">
    <property type="entry name" value="Calponin-like domain"/>
    <property type="match status" value="1"/>
</dbReference>
<dbReference type="GO" id="GO:0005930">
    <property type="term" value="C:axoneme"/>
    <property type="evidence" value="ECO:0007669"/>
    <property type="project" value="TreeGrafter"/>
</dbReference>
<protein>
    <recommendedName>
        <fullName evidence="1">CH-like domain-containing protein</fullName>
    </recommendedName>
</protein>
<dbReference type="PANTHER" id="PTHR12509:SF9">
    <property type="entry name" value="SPERM FLAGELLAR PROTEIN 1 ISOFORM X1"/>
    <property type="match status" value="1"/>
</dbReference>
<feature type="domain" description="CH-like" evidence="1">
    <location>
        <begin position="12"/>
        <end position="48"/>
    </location>
</feature>
<evidence type="ECO:0000313" key="2">
    <source>
        <dbReference type="EMBL" id="PAA94639.1"/>
    </source>
</evidence>
<dbReference type="GO" id="GO:0008017">
    <property type="term" value="F:microtubule binding"/>
    <property type="evidence" value="ECO:0007669"/>
    <property type="project" value="TreeGrafter"/>
</dbReference>
<dbReference type="PANTHER" id="PTHR12509">
    <property type="entry name" value="SPERMATOGENESIS-ASSOCIATED 4-RELATED"/>
    <property type="match status" value="1"/>
</dbReference>
<dbReference type="Proteomes" id="UP000215902">
    <property type="component" value="Unassembled WGS sequence"/>
</dbReference>
<dbReference type="EMBL" id="NIVC01000004">
    <property type="protein sequence ID" value="PAA94639.1"/>
    <property type="molecule type" value="Genomic_DNA"/>
</dbReference>
<dbReference type="GO" id="GO:0051493">
    <property type="term" value="P:regulation of cytoskeleton organization"/>
    <property type="evidence" value="ECO:0007669"/>
    <property type="project" value="TreeGrafter"/>
</dbReference>
<organism evidence="2 3">
    <name type="scientific">Macrostomum lignano</name>
    <dbReference type="NCBI Taxonomy" id="282301"/>
    <lineage>
        <taxon>Eukaryota</taxon>
        <taxon>Metazoa</taxon>
        <taxon>Spiralia</taxon>
        <taxon>Lophotrochozoa</taxon>
        <taxon>Platyhelminthes</taxon>
        <taxon>Rhabditophora</taxon>
        <taxon>Macrostomorpha</taxon>
        <taxon>Macrostomida</taxon>
        <taxon>Macrostomidae</taxon>
        <taxon>Macrostomum</taxon>
    </lineage>
</organism>
<dbReference type="SUPFAM" id="SSF47576">
    <property type="entry name" value="Calponin-homology domain, CH-domain"/>
    <property type="match status" value="1"/>
</dbReference>
<proteinExistence type="predicted"/>